<reference evidence="5 6" key="1">
    <citation type="submission" date="2019-09" db="EMBL/GenBank/DDBJ databases">
        <title>Sulfurimonas gotlandica sp. nov., a chemoautotrophic and psychrotolerant epsilonproteobacterium isolated from a pelagic redoxcline, and an emended description of the genus Sulfurimonas.</title>
        <authorList>
            <person name="Wang S."/>
            <person name="Jiang L."/>
            <person name="Shao S."/>
        </authorList>
    </citation>
    <scope>NUCLEOTIDE SEQUENCE [LARGE SCALE GENOMIC DNA]</scope>
    <source>
        <strain evidence="5 6">GYSZ_1</strain>
    </source>
</reference>
<dbReference type="Gene3D" id="3.20.80.10">
    <property type="entry name" value="Regulatory factor, effector binding domain"/>
    <property type="match status" value="1"/>
</dbReference>
<dbReference type="InterPro" id="IPR011256">
    <property type="entry name" value="Reg_factor_effector_dom_sf"/>
</dbReference>
<organism evidence="5 6">
    <name type="scientific">Sulfurimonas lithotrophica</name>
    <dbReference type="NCBI Taxonomy" id="2590022"/>
    <lineage>
        <taxon>Bacteria</taxon>
        <taxon>Pseudomonadati</taxon>
        <taxon>Campylobacterota</taxon>
        <taxon>Epsilonproteobacteria</taxon>
        <taxon>Campylobacterales</taxon>
        <taxon>Sulfurimonadaceae</taxon>
        <taxon>Sulfurimonas</taxon>
    </lineage>
</organism>
<dbReference type="GO" id="GO:0043565">
    <property type="term" value="F:sequence-specific DNA binding"/>
    <property type="evidence" value="ECO:0007669"/>
    <property type="project" value="InterPro"/>
</dbReference>
<dbReference type="Proteomes" id="UP000326944">
    <property type="component" value="Chromosome"/>
</dbReference>
<dbReference type="KEGG" id="sulg:FJR48_03300"/>
<dbReference type="InterPro" id="IPR009057">
    <property type="entry name" value="Homeodomain-like_sf"/>
</dbReference>
<gene>
    <name evidence="5" type="ORF">FJR48_03300</name>
</gene>
<feature type="domain" description="HTH araC/xylS-type" evidence="4">
    <location>
        <begin position="14"/>
        <end position="113"/>
    </location>
</feature>
<dbReference type="InterPro" id="IPR050908">
    <property type="entry name" value="SmbC-like"/>
</dbReference>
<dbReference type="InterPro" id="IPR010499">
    <property type="entry name" value="AraC_E-bd"/>
</dbReference>
<protein>
    <submittedName>
        <fullName evidence="5">AraC family transcriptional regulator</fullName>
    </submittedName>
</protein>
<dbReference type="Pfam" id="PF06445">
    <property type="entry name" value="GyrI-like"/>
    <property type="match status" value="1"/>
</dbReference>
<dbReference type="EMBL" id="CP043617">
    <property type="protein sequence ID" value="QFR48797.1"/>
    <property type="molecule type" value="Genomic_DNA"/>
</dbReference>
<accession>A0A5P8NZM2</accession>
<dbReference type="InterPro" id="IPR029442">
    <property type="entry name" value="GyrI-like"/>
</dbReference>
<dbReference type="GO" id="GO:0003700">
    <property type="term" value="F:DNA-binding transcription factor activity"/>
    <property type="evidence" value="ECO:0007669"/>
    <property type="project" value="InterPro"/>
</dbReference>
<evidence type="ECO:0000313" key="6">
    <source>
        <dbReference type="Proteomes" id="UP000326944"/>
    </source>
</evidence>
<dbReference type="PANTHER" id="PTHR40055:SF1">
    <property type="entry name" value="TRANSCRIPTIONAL REGULATOR YGIV-RELATED"/>
    <property type="match status" value="1"/>
</dbReference>
<dbReference type="PROSITE" id="PS01124">
    <property type="entry name" value="HTH_ARAC_FAMILY_2"/>
    <property type="match status" value="1"/>
</dbReference>
<evidence type="ECO:0000256" key="2">
    <source>
        <dbReference type="ARBA" id="ARBA00023125"/>
    </source>
</evidence>
<evidence type="ECO:0000313" key="5">
    <source>
        <dbReference type="EMBL" id="QFR48797.1"/>
    </source>
</evidence>
<keyword evidence="6" id="KW-1185">Reference proteome</keyword>
<dbReference type="SMART" id="SM00342">
    <property type="entry name" value="HTH_ARAC"/>
    <property type="match status" value="1"/>
</dbReference>
<dbReference type="SUPFAM" id="SSF55136">
    <property type="entry name" value="Probable bacterial effector-binding domain"/>
    <property type="match status" value="1"/>
</dbReference>
<dbReference type="Gene3D" id="1.10.10.60">
    <property type="entry name" value="Homeodomain-like"/>
    <property type="match status" value="1"/>
</dbReference>
<dbReference type="OrthoDB" id="5337216at2"/>
<sequence length="291" mass="34304">MNKNILQKNIKIANSIMYYIYTHIDVNIDLDELSRDLQISKFHMHKVFKNIFEKNIYESIKSIRLQKAASLLLTNKYSTISEVAKLCGYSSHSSFIKAFRGKFDVSPKEWRKGAYKKYSNSILKASNISTKTSIDFTNITATIVDMPQMKSYYIRNSGYINNVKETWQKLYTLVLNNKVKKYKMVALLHDNPTITELDNCQYIACIITDEKEEVFTQRLPKFKISDGVYAKFDLQGYGEDILRFIHWVYHDWLVDSEYETTTKPSFIVYHKNNYLNEENLFDISYYLSIKF</sequence>
<evidence type="ECO:0000256" key="1">
    <source>
        <dbReference type="ARBA" id="ARBA00023015"/>
    </source>
</evidence>
<dbReference type="InterPro" id="IPR018060">
    <property type="entry name" value="HTH_AraC"/>
</dbReference>
<name>A0A5P8NZM2_9BACT</name>
<dbReference type="InterPro" id="IPR020449">
    <property type="entry name" value="Tscrpt_reg_AraC-type_HTH"/>
</dbReference>
<dbReference type="AlphaFoldDB" id="A0A5P8NZM2"/>
<dbReference type="RefSeq" id="WP_152306740.1">
    <property type="nucleotide sequence ID" value="NZ_CP043617.1"/>
</dbReference>
<evidence type="ECO:0000256" key="3">
    <source>
        <dbReference type="ARBA" id="ARBA00023163"/>
    </source>
</evidence>
<keyword evidence="3" id="KW-0804">Transcription</keyword>
<dbReference type="PANTHER" id="PTHR40055">
    <property type="entry name" value="TRANSCRIPTIONAL REGULATOR YGIV-RELATED"/>
    <property type="match status" value="1"/>
</dbReference>
<keyword evidence="2" id="KW-0238">DNA-binding</keyword>
<keyword evidence="1" id="KW-0805">Transcription regulation</keyword>
<dbReference type="Pfam" id="PF12833">
    <property type="entry name" value="HTH_18"/>
    <property type="match status" value="1"/>
</dbReference>
<dbReference type="SUPFAM" id="SSF46689">
    <property type="entry name" value="Homeodomain-like"/>
    <property type="match status" value="1"/>
</dbReference>
<proteinExistence type="predicted"/>
<dbReference type="SMART" id="SM00871">
    <property type="entry name" value="AraC_E_bind"/>
    <property type="match status" value="1"/>
</dbReference>
<evidence type="ECO:0000259" key="4">
    <source>
        <dbReference type="PROSITE" id="PS01124"/>
    </source>
</evidence>
<dbReference type="PRINTS" id="PR00032">
    <property type="entry name" value="HTHARAC"/>
</dbReference>